<evidence type="ECO:0000313" key="2">
    <source>
        <dbReference type="Proteomes" id="UP000789901"/>
    </source>
</evidence>
<name>A0ABM8W1F5_GIGMA</name>
<gene>
    <name evidence="1" type="ORF">GMARGA_LOCUS2164</name>
</gene>
<sequence length="127" mass="15379">MKNLSSIKTRLRFHDAAFIHTNYSKIILILFKSKIKLLLDNDELLEESDNREIKRLINEVIRNQTYSKKAKLIFKNLVKKCKEYGYEPVQLNCRICKRYDYISYRHLRRPIDFVKAFEQKLLKLLIK</sequence>
<evidence type="ECO:0000313" key="1">
    <source>
        <dbReference type="EMBL" id="CAG8500261.1"/>
    </source>
</evidence>
<accession>A0ABM8W1F5</accession>
<protein>
    <submittedName>
        <fullName evidence="1">42836_t:CDS:1</fullName>
    </submittedName>
</protein>
<reference evidence="1 2" key="1">
    <citation type="submission" date="2021-06" db="EMBL/GenBank/DDBJ databases">
        <authorList>
            <person name="Kallberg Y."/>
            <person name="Tangrot J."/>
            <person name="Rosling A."/>
        </authorList>
    </citation>
    <scope>NUCLEOTIDE SEQUENCE [LARGE SCALE GENOMIC DNA]</scope>
    <source>
        <strain evidence="1 2">120-4 pot B 10/14</strain>
    </source>
</reference>
<keyword evidence="2" id="KW-1185">Reference proteome</keyword>
<proteinExistence type="predicted"/>
<comment type="caution">
    <text evidence="1">The sequence shown here is derived from an EMBL/GenBank/DDBJ whole genome shotgun (WGS) entry which is preliminary data.</text>
</comment>
<dbReference type="EMBL" id="CAJVQB010000652">
    <property type="protein sequence ID" value="CAG8500261.1"/>
    <property type="molecule type" value="Genomic_DNA"/>
</dbReference>
<dbReference type="Proteomes" id="UP000789901">
    <property type="component" value="Unassembled WGS sequence"/>
</dbReference>
<organism evidence="1 2">
    <name type="scientific">Gigaspora margarita</name>
    <dbReference type="NCBI Taxonomy" id="4874"/>
    <lineage>
        <taxon>Eukaryota</taxon>
        <taxon>Fungi</taxon>
        <taxon>Fungi incertae sedis</taxon>
        <taxon>Mucoromycota</taxon>
        <taxon>Glomeromycotina</taxon>
        <taxon>Glomeromycetes</taxon>
        <taxon>Diversisporales</taxon>
        <taxon>Gigasporaceae</taxon>
        <taxon>Gigaspora</taxon>
    </lineage>
</organism>